<dbReference type="InterPro" id="IPR027417">
    <property type="entry name" value="P-loop_NTPase"/>
</dbReference>
<dbReference type="InterPro" id="IPR012693">
    <property type="entry name" value="ABC_transpr_PhnC"/>
</dbReference>
<keyword evidence="2" id="KW-1003">Cell membrane</keyword>
<dbReference type="SMART" id="SM00382">
    <property type="entry name" value="AAA"/>
    <property type="match status" value="1"/>
</dbReference>
<evidence type="ECO:0000256" key="1">
    <source>
        <dbReference type="ARBA" id="ARBA00022448"/>
    </source>
</evidence>
<dbReference type="InterPro" id="IPR003593">
    <property type="entry name" value="AAA+_ATPase"/>
</dbReference>
<dbReference type="GO" id="GO:0015416">
    <property type="term" value="F:ABC-type phosphonate transporter activity"/>
    <property type="evidence" value="ECO:0007669"/>
    <property type="project" value="InterPro"/>
</dbReference>
<evidence type="ECO:0000256" key="7">
    <source>
        <dbReference type="SAM" id="MobiDB-lite"/>
    </source>
</evidence>
<keyword evidence="3" id="KW-0547">Nucleotide-binding</keyword>
<evidence type="ECO:0000256" key="6">
    <source>
        <dbReference type="ARBA" id="ARBA00023136"/>
    </source>
</evidence>
<dbReference type="InterPro" id="IPR017871">
    <property type="entry name" value="ABC_transporter-like_CS"/>
</dbReference>
<dbReference type="GO" id="GO:0016887">
    <property type="term" value="F:ATP hydrolysis activity"/>
    <property type="evidence" value="ECO:0007669"/>
    <property type="project" value="InterPro"/>
</dbReference>
<comment type="caution">
    <text evidence="9">The sequence shown here is derived from an EMBL/GenBank/DDBJ whole genome shotgun (WGS) entry which is preliminary data.</text>
</comment>
<protein>
    <submittedName>
        <fullName evidence="9">Phosphonate transport system ATP-binding protein</fullName>
    </submittedName>
</protein>
<dbReference type="RefSeq" id="WP_093147458.1">
    <property type="nucleotide sequence ID" value="NZ_FNBW01000001.1"/>
</dbReference>
<dbReference type="CDD" id="cd03256">
    <property type="entry name" value="ABC_PhnC_transporter"/>
    <property type="match status" value="1"/>
</dbReference>
<evidence type="ECO:0000256" key="3">
    <source>
        <dbReference type="ARBA" id="ARBA00022741"/>
    </source>
</evidence>
<evidence type="ECO:0000259" key="8">
    <source>
        <dbReference type="PROSITE" id="PS50893"/>
    </source>
</evidence>
<dbReference type="NCBIfam" id="TIGR02315">
    <property type="entry name" value="ABC_phnC"/>
    <property type="match status" value="1"/>
</dbReference>
<keyword evidence="6" id="KW-0472">Membrane</keyword>
<keyword evidence="1" id="KW-0813">Transport</keyword>
<dbReference type="Gene3D" id="3.40.50.300">
    <property type="entry name" value="P-loop containing nucleotide triphosphate hydrolases"/>
    <property type="match status" value="1"/>
</dbReference>
<dbReference type="InterPro" id="IPR003439">
    <property type="entry name" value="ABC_transporter-like_ATP-bd"/>
</dbReference>
<organism evidence="9 10">
    <name type="scientific">Thalassobaculum litoreum DSM 18839</name>
    <dbReference type="NCBI Taxonomy" id="1123362"/>
    <lineage>
        <taxon>Bacteria</taxon>
        <taxon>Pseudomonadati</taxon>
        <taxon>Pseudomonadota</taxon>
        <taxon>Alphaproteobacteria</taxon>
        <taxon>Rhodospirillales</taxon>
        <taxon>Thalassobaculaceae</taxon>
        <taxon>Thalassobaculum</taxon>
    </lineage>
</organism>
<dbReference type="PROSITE" id="PS50893">
    <property type="entry name" value="ABC_TRANSPORTER_2"/>
    <property type="match status" value="1"/>
</dbReference>
<sequence length="274" mass="29790">MLQIHHLDKHFGTVRAVDDVSLQIPNGQMVGVIGRSGAGKSTLLRLINRLAEPTGGSITFEGQEVSTLKGRDLMAWRARCSMIFQQFNLVNRLDVITNVLLGRLNYHGFLDSMLKRFSLAERAMAIYALDRLDMAQTALQRADTLSGGQQQRVAIARALMQEPRILLADEPIASLDPRNAAVVMDALRAINKEEGITVVCNLHTLDTARAYCDRIIGMQAGRVVFDGTPDSLTTDAAREIYGVDGLDEALSESVTSSSLGSPDDGAEPRRAAVA</sequence>
<evidence type="ECO:0000313" key="9">
    <source>
        <dbReference type="EMBL" id="SDF07415.1"/>
    </source>
</evidence>
<dbReference type="OrthoDB" id="9802264at2"/>
<dbReference type="EMBL" id="FNBW01000001">
    <property type="protein sequence ID" value="SDF07415.1"/>
    <property type="molecule type" value="Genomic_DNA"/>
</dbReference>
<dbReference type="GO" id="GO:0005524">
    <property type="term" value="F:ATP binding"/>
    <property type="evidence" value="ECO:0007669"/>
    <property type="project" value="UniProtKB-KW"/>
</dbReference>
<dbReference type="AlphaFoldDB" id="A0A8G2EUY6"/>
<keyword evidence="4 9" id="KW-0067">ATP-binding</keyword>
<gene>
    <name evidence="9" type="ORF">SAMN05660686_00140</name>
</gene>
<reference evidence="9 10" key="1">
    <citation type="submission" date="2016-10" db="EMBL/GenBank/DDBJ databases">
        <authorList>
            <person name="Varghese N."/>
            <person name="Submissions S."/>
        </authorList>
    </citation>
    <scope>NUCLEOTIDE SEQUENCE [LARGE SCALE GENOMIC DNA]</scope>
    <source>
        <strain evidence="9 10">DSM 18839</strain>
    </source>
</reference>
<keyword evidence="5" id="KW-1278">Translocase</keyword>
<dbReference type="PROSITE" id="PS00211">
    <property type="entry name" value="ABC_TRANSPORTER_1"/>
    <property type="match status" value="1"/>
</dbReference>
<feature type="domain" description="ABC transporter" evidence="8">
    <location>
        <begin position="2"/>
        <end position="245"/>
    </location>
</feature>
<evidence type="ECO:0000256" key="4">
    <source>
        <dbReference type="ARBA" id="ARBA00022840"/>
    </source>
</evidence>
<dbReference type="SUPFAM" id="SSF52540">
    <property type="entry name" value="P-loop containing nucleoside triphosphate hydrolases"/>
    <property type="match status" value="1"/>
</dbReference>
<accession>A0A8G2EUY6</accession>
<name>A0A8G2EUY6_9PROT</name>
<dbReference type="InterPro" id="IPR050086">
    <property type="entry name" value="MetN_ABC_transporter-like"/>
</dbReference>
<proteinExistence type="predicted"/>
<evidence type="ECO:0000313" key="10">
    <source>
        <dbReference type="Proteomes" id="UP000198615"/>
    </source>
</evidence>
<dbReference type="Proteomes" id="UP000198615">
    <property type="component" value="Unassembled WGS sequence"/>
</dbReference>
<dbReference type="PANTHER" id="PTHR43166">
    <property type="entry name" value="AMINO ACID IMPORT ATP-BINDING PROTEIN"/>
    <property type="match status" value="1"/>
</dbReference>
<feature type="compositionally biased region" description="Low complexity" evidence="7">
    <location>
        <begin position="252"/>
        <end position="261"/>
    </location>
</feature>
<dbReference type="Pfam" id="PF00005">
    <property type="entry name" value="ABC_tran"/>
    <property type="match status" value="1"/>
</dbReference>
<dbReference type="PANTHER" id="PTHR43166:SF6">
    <property type="entry name" value="PHOSPHONATES IMPORT ATP-BINDING PROTEIN PHNC"/>
    <property type="match status" value="1"/>
</dbReference>
<keyword evidence="10" id="KW-1185">Reference proteome</keyword>
<evidence type="ECO:0000256" key="2">
    <source>
        <dbReference type="ARBA" id="ARBA00022475"/>
    </source>
</evidence>
<dbReference type="GO" id="GO:0016020">
    <property type="term" value="C:membrane"/>
    <property type="evidence" value="ECO:0007669"/>
    <property type="project" value="InterPro"/>
</dbReference>
<feature type="region of interest" description="Disordered" evidence="7">
    <location>
        <begin position="252"/>
        <end position="274"/>
    </location>
</feature>
<evidence type="ECO:0000256" key="5">
    <source>
        <dbReference type="ARBA" id="ARBA00022967"/>
    </source>
</evidence>